<reference evidence="1" key="1">
    <citation type="submission" date="2022-02" db="EMBL/GenBank/DDBJ databases">
        <title>Plant Genome Project.</title>
        <authorList>
            <person name="Zhang R.-G."/>
        </authorList>
    </citation>
    <scope>NUCLEOTIDE SEQUENCE</scope>
    <source>
        <strain evidence="1">AT1</strain>
    </source>
</reference>
<sequence>MLKKKVKQYSQQIEAGAQDPFYILKDFSRTLDNQVLPVMVMGAFIPGLRRKYPPHDYVSALLLVAGLILFTLADAQTSPNFSSIGVFMVSGALLMDGFLGNLQEAIFTMNPETTQMEMLFCTTLVGMPFLIPPMLVTGEFFEAWASCSQHLYVYGVLIFEAMATFVGQVSVLSLIAIFGAATTTMNWIIFTGDNGKKGGNTTAILLDFYKAVNRATCDRTSADVNGDPNEAFT</sequence>
<proteinExistence type="predicted"/>
<evidence type="ECO:0000313" key="1">
    <source>
        <dbReference type="EMBL" id="KAI8545219.1"/>
    </source>
</evidence>
<dbReference type="EMBL" id="CM046394">
    <property type="protein sequence ID" value="KAI8545219.1"/>
    <property type="molecule type" value="Genomic_DNA"/>
</dbReference>
<keyword evidence="2" id="KW-1185">Reference proteome</keyword>
<protein>
    <submittedName>
        <fullName evidence="1">Uncharacterized protein</fullName>
    </submittedName>
</protein>
<comment type="caution">
    <text evidence="1">The sequence shown here is derived from an EMBL/GenBank/DDBJ whole genome shotgun (WGS) entry which is preliminary data.</text>
</comment>
<accession>A0ACC0MWE4</accession>
<evidence type="ECO:0000313" key="2">
    <source>
        <dbReference type="Proteomes" id="UP001062846"/>
    </source>
</evidence>
<organism evidence="1 2">
    <name type="scientific">Rhododendron molle</name>
    <name type="common">Chinese azalea</name>
    <name type="synonym">Azalea mollis</name>
    <dbReference type="NCBI Taxonomy" id="49168"/>
    <lineage>
        <taxon>Eukaryota</taxon>
        <taxon>Viridiplantae</taxon>
        <taxon>Streptophyta</taxon>
        <taxon>Embryophyta</taxon>
        <taxon>Tracheophyta</taxon>
        <taxon>Spermatophyta</taxon>
        <taxon>Magnoliopsida</taxon>
        <taxon>eudicotyledons</taxon>
        <taxon>Gunneridae</taxon>
        <taxon>Pentapetalae</taxon>
        <taxon>asterids</taxon>
        <taxon>Ericales</taxon>
        <taxon>Ericaceae</taxon>
        <taxon>Ericoideae</taxon>
        <taxon>Rhodoreae</taxon>
        <taxon>Rhododendron</taxon>
    </lineage>
</organism>
<gene>
    <name evidence="1" type="ORF">RHMOL_Rhmol07G0024100</name>
</gene>
<dbReference type="Proteomes" id="UP001062846">
    <property type="component" value="Chromosome 7"/>
</dbReference>
<name>A0ACC0MWE4_RHOML</name>